<comment type="caution">
    <text evidence="6">The sequence shown here is derived from an EMBL/GenBank/DDBJ whole genome shotgun (WGS) entry which is preliminary data.</text>
</comment>
<sequence>MFRSVLLVCAVLALGKGQITEVSQCSENFAPRPILTVVEGCRSPMTPCQLPKGQNVTISMVFQAPHIIQNMRTTVMAFLSFIPIPFDIGELSATCNFLVNTYCPVEQGELVVYTLPLPIEEFIPVGTQLPFEIRISDDNNVGVACSRMSIRIVPPISKKLGA</sequence>
<dbReference type="Gene3D" id="2.60.40.770">
    <property type="match status" value="1"/>
</dbReference>
<dbReference type="InterPro" id="IPR003172">
    <property type="entry name" value="ML_dom"/>
</dbReference>
<keyword evidence="4" id="KW-0732">Signal</keyword>
<name>A0AAD7YDI6_MYTSE</name>
<protein>
    <recommendedName>
        <fullName evidence="5">MD-2-related lipid-recognition domain-containing protein</fullName>
    </recommendedName>
</protein>
<accession>A0AAD7YDI6</accession>
<evidence type="ECO:0000259" key="5">
    <source>
        <dbReference type="Pfam" id="PF02221"/>
    </source>
</evidence>
<evidence type="ECO:0000256" key="4">
    <source>
        <dbReference type="SAM" id="SignalP"/>
    </source>
</evidence>
<gene>
    <name evidence="6" type="ORF">PYW07_008429</name>
</gene>
<evidence type="ECO:0000256" key="3">
    <source>
        <dbReference type="ARBA" id="ARBA00022525"/>
    </source>
</evidence>
<comment type="subcellular location">
    <subcellularLocation>
        <location evidence="1">Secreted</location>
    </subcellularLocation>
</comment>
<feature type="domain" description="MD-2-related lipid-recognition" evidence="5">
    <location>
        <begin position="21"/>
        <end position="152"/>
    </location>
</feature>
<dbReference type="Pfam" id="PF02221">
    <property type="entry name" value="E1_DerP2_DerF2"/>
    <property type="match status" value="1"/>
</dbReference>
<dbReference type="Proteomes" id="UP001231518">
    <property type="component" value="Chromosome 21"/>
</dbReference>
<dbReference type="EMBL" id="JARGEI010000022">
    <property type="protein sequence ID" value="KAJ8711187.1"/>
    <property type="molecule type" value="Genomic_DNA"/>
</dbReference>
<evidence type="ECO:0000256" key="2">
    <source>
        <dbReference type="ARBA" id="ARBA00006370"/>
    </source>
</evidence>
<dbReference type="InterPro" id="IPR014756">
    <property type="entry name" value="Ig_E-set"/>
</dbReference>
<dbReference type="FunFam" id="2.60.40.770:FF:000001">
    <property type="entry name" value="NPC intracellular cholesterol transporter 2"/>
    <property type="match status" value="1"/>
</dbReference>
<keyword evidence="7" id="KW-1185">Reference proteome</keyword>
<dbReference type="SUPFAM" id="SSF81296">
    <property type="entry name" value="E set domains"/>
    <property type="match status" value="1"/>
</dbReference>
<reference evidence="6" key="1">
    <citation type="submission" date="2023-03" db="EMBL/GenBank/DDBJ databases">
        <title>Chromosome-level genomes of two armyworms, Mythimna separata and Mythimna loreyi, provide insights into the biosynthesis and reception of sex pheromones.</title>
        <authorList>
            <person name="Zhao H."/>
        </authorList>
    </citation>
    <scope>NUCLEOTIDE SEQUENCE</scope>
    <source>
        <strain evidence="6">BeijingLab</strain>
        <tissue evidence="6">Pupa</tissue>
    </source>
</reference>
<keyword evidence="3" id="KW-0964">Secreted</keyword>
<feature type="signal peptide" evidence="4">
    <location>
        <begin position="1"/>
        <end position="17"/>
    </location>
</feature>
<proteinExistence type="inferred from homology"/>
<evidence type="ECO:0000313" key="7">
    <source>
        <dbReference type="Proteomes" id="UP001231518"/>
    </source>
</evidence>
<dbReference type="GO" id="GO:0005576">
    <property type="term" value="C:extracellular region"/>
    <property type="evidence" value="ECO:0007669"/>
    <property type="project" value="UniProtKB-SubCell"/>
</dbReference>
<evidence type="ECO:0000256" key="1">
    <source>
        <dbReference type="ARBA" id="ARBA00004613"/>
    </source>
</evidence>
<evidence type="ECO:0000313" key="6">
    <source>
        <dbReference type="EMBL" id="KAJ8711187.1"/>
    </source>
</evidence>
<feature type="chain" id="PRO_5042272607" description="MD-2-related lipid-recognition domain-containing protein" evidence="4">
    <location>
        <begin position="18"/>
        <end position="162"/>
    </location>
</feature>
<dbReference type="AlphaFoldDB" id="A0AAD7YDI6"/>
<comment type="similarity">
    <text evidence="2">Belongs to the NPC2 family.</text>
</comment>
<organism evidence="6 7">
    <name type="scientific">Mythimna separata</name>
    <name type="common">Oriental armyworm</name>
    <name type="synonym">Pseudaletia separata</name>
    <dbReference type="NCBI Taxonomy" id="271217"/>
    <lineage>
        <taxon>Eukaryota</taxon>
        <taxon>Metazoa</taxon>
        <taxon>Ecdysozoa</taxon>
        <taxon>Arthropoda</taxon>
        <taxon>Hexapoda</taxon>
        <taxon>Insecta</taxon>
        <taxon>Pterygota</taxon>
        <taxon>Neoptera</taxon>
        <taxon>Endopterygota</taxon>
        <taxon>Lepidoptera</taxon>
        <taxon>Glossata</taxon>
        <taxon>Ditrysia</taxon>
        <taxon>Noctuoidea</taxon>
        <taxon>Noctuidae</taxon>
        <taxon>Noctuinae</taxon>
        <taxon>Hadenini</taxon>
        <taxon>Mythimna</taxon>
    </lineage>
</organism>